<sequence length="86" mass="9089">MISTPLNLKNGIALLALLSLFGCASTSQKLASNDDDDEKIELTGSAIKRKPRDIMAGDVKTVSIEDFAKAQAQGPVSAEVNTGRKN</sequence>
<proteinExistence type="predicted"/>
<organism evidence="2 3">
    <name type="scientific">Parachitinimonas caeni</name>
    <dbReference type="NCBI Taxonomy" id="3031301"/>
    <lineage>
        <taxon>Bacteria</taxon>
        <taxon>Pseudomonadati</taxon>
        <taxon>Pseudomonadota</taxon>
        <taxon>Betaproteobacteria</taxon>
        <taxon>Neisseriales</taxon>
        <taxon>Chitinibacteraceae</taxon>
        <taxon>Parachitinimonas</taxon>
    </lineage>
</organism>
<name>A0ABT7E3S5_9NEIS</name>
<gene>
    <name evidence="2" type="ORF">PZA18_23220</name>
</gene>
<keyword evidence="3" id="KW-1185">Reference proteome</keyword>
<dbReference type="RefSeq" id="WP_284103283.1">
    <property type="nucleotide sequence ID" value="NZ_JARRAF010000075.1"/>
</dbReference>
<reference evidence="2" key="1">
    <citation type="submission" date="2023-03" db="EMBL/GenBank/DDBJ databases">
        <title>Chitinimonas shenzhenensis gen. nov., sp. nov., a novel member of family Burkholderiaceae isolated from activated sludge collected in Shen Zhen, China.</title>
        <authorList>
            <person name="Wang X."/>
        </authorList>
    </citation>
    <scope>NUCLEOTIDE SEQUENCE</scope>
    <source>
        <strain evidence="2">DQS-5</strain>
    </source>
</reference>
<evidence type="ECO:0000313" key="2">
    <source>
        <dbReference type="EMBL" id="MDK2126960.1"/>
    </source>
</evidence>
<protein>
    <submittedName>
        <fullName evidence="2">Uncharacterized protein</fullName>
    </submittedName>
</protein>
<comment type="caution">
    <text evidence="2">The sequence shown here is derived from an EMBL/GenBank/DDBJ whole genome shotgun (WGS) entry which is preliminary data.</text>
</comment>
<evidence type="ECO:0000313" key="3">
    <source>
        <dbReference type="Proteomes" id="UP001172778"/>
    </source>
</evidence>
<accession>A0ABT7E3S5</accession>
<dbReference type="EMBL" id="JARRAF010000075">
    <property type="protein sequence ID" value="MDK2126960.1"/>
    <property type="molecule type" value="Genomic_DNA"/>
</dbReference>
<feature type="chain" id="PRO_5045135549" evidence="1">
    <location>
        <begin position="32"/>
        <end position="86"/>
    </location>
</feature>
<keyword evidence="1" id="KW-0732">Signal</keyword>
<feature type="signal peptide" evidence="1">
    <location>
        <begin position="1"/>
        <end position="31"/>
    </location>
</feature>
<dbReference type="Proteomes" id="UP001172778">
    <property type="component" value="Unassembled WGS sequence"/>
</dbReference>
<evidence type="ECO:0000256" key="1">
    <source>
        <dbReference type="SAM" id="SignalP"/>
    </source>
</evidence>